<evidence type="ECO:0000256" key="1">
    <source>
        <dbReference type="SAM" id="Coils"/>
    </source>
</evidence>
<sequence length="167" mass="19016">MPSYESLSLESEIPKNEQPLSYAEGKRSKPYATEAGSPLIKVEPVDEQKEKSLSAMRQHAAKQINQLQQQAYLLVKQARQIENRVELAEKIGKARFGFKPVLLHPYFLYCRNGKNTNQDKIESPPDDKLTLSLIAPEEWNGECPYGELLAIVRQLGDSTWELIENDE</sequence>
<feature type="region of interest" description="Disordered" evidence="2">
    <location>
        <begin position="1"/>
        <end position="43"/>
    </location>
</feature>
<dbReference type="AlphaFoldDB" id="A0A382YAI9"/>
<keyword evidence="1" id="KW-0175">Coiled coil</keyword>
<evidence type="ECO:0008006" key="4">
    <source>
        <dbReference type="Google" id="ProtNLM"/>
    </source>
</evidence>
<evidence type="ECO:0000256" key="2">
    <source>
        <dbReference type="SAM" id="MobiDB-lite"/>
    </source>
</evidence>
<name>A0A382YAI9_9ZZZZ</name>
<gene>
    <name evidence="3" type="ORF">METZ01_LOCUS433147</name>
</gene>
<evidence type="ECO:0000313" key="3">
    <source>
        <dbReference type="EMBL" id="SVD80293.1"/>
    </source>
</evidence>
<dbReference type="EMBL" id="UINC01174258">
    <property type="protein sequence ID" value="SVD80293.1"/>
    <property type="molecule type" value="Genomic_DNA"/>
</dbReference>
<proteinExistence type="predicted"/>
<feature type="coiled-coil region" evidence="1">
    <location>
        <begin position="50"/>
        <end position="84"/>
    </location>
</feature>
<accession>A0A382YAI9</accession>
<organism evidence="3">
    <name type="scientific">marine metagenome</name>
    <dbReference type="NCBI Taxonomy" id="408172"/>
    <lineage>
        <taxon>unclassified sequences</taxon>
        <taxon>metagenomes</taxon>
        <taxon>ecological metagenomes</taxon>
    </lineage>
</organism>
<reference evidence="3" key="1">
    <citation type="submission" date="2018-05" db="EMBL/GenBank/DDBJ databases">
        <authorList>
            <person name="Lanie J.A."/>
            <person name="Ng W.-L."/>
            <person name="Kazmierczak K.M."/>
            <person name="Andrzejewski T.M."/>
            <person name="Davidsen T.M."/>
            <person name="Wayne K.J."/>
            <person name="Tettelin H."/>
            <person name="Glass J.I."/>
            <person name="Rusch D."/>
            <person name="Podicherti R."/>
            <person name="Tsui H.-C.T."/>
            <person name="Winkler M.E."/>
        </authorList>
    </citation>
    <scope>NUCLEOTIDE SEQUENCE</scope>
</reference>
<protein>
    <recommendedName>
        <fullName evidence="4">DUF2452 domain-containing protein</fullName>
    </recommendedName>
</protein>